<proteinExistence type="predicted"/>
<reference evidence="2" key="1">
    <citation type="journal article" date="2020" name="Nature">
        <title>Giant virus diversity and host interactions through global metagenomics.</title>
        <authorList>
            <person name="Schulz F."/>
            <person name="Roux S."/>
            <person name="Paez-Espino D."/>
            <person name="Jungbluth S."/>
            <person name="Walsh D.A."/>
            <person name="Denef V.J."/>
            <person name="McMahon K.D."/>
            <person name="Konstantinidis K.T."/>
            <person name="Eloe-Fadrosh E.A."/>
            <person name="Kyrpides N.C."/>
            <person name="Woyke T."/>
        </authorList>
    </citation>
    <scope>NUCLEOTIDE SEQUENCE</scope>
    <source>
        <strain evidence="2">GVMAG-M-3300027804-48</strain>
    </source>
</reference>
<name>A0A6C0LHN0_9ZZZZ</name>
<evidence type="ECO:0000313" key="2">
    <source>
        <dbReference type="EMBL" id="QHU29515.1"/>
    </source>
</evidence>
<sequence length="95" mass="11600">MKIRCIIILLVLFSIAYIFTYLLFNFLSEYYKLIYMSFMSFLLIVLIIDSYSLLDELNTSKKDNEDLHKLLNFHLIEQKRMQKLINILKTKDRYY</sequence>
<accession>A0A6C0LHN0</accession>
<evidence type="ECO:0000256" key="1">
    <source>
        <dbReference type="SAM" id="Phobius"/>
    </source>
</evidence>
<keyword evidence="1" id="KW-1133">Transmembrane helix</keyword>
<feature type="transmembrane region" description="Helical" evidence="1">
    <location>
        <begin position="7"/>
        <end position="27"/>
    </location>
</feature>
<keyword evidence="1" id="KW-0472">Membrane</keyword>
<organism evidence="2">
    <name type="scientific">viral metagenome</name>
    <dbReference type="NCBI Taxonomy" id="1070528"/>
    <lineage>
        <taxon>unclassified sequences</taxon>
        <taxon>metagenomes</taxon>
        <taxon>organismal metagenomes</taxon>
    </lineage>
</organism>
<keyword evidence="1" id="KW-0812">Transmembrane</keyword>
<dbReference type="EMBL" id="MN740490">
    <property type="protein sequence ID" value="QHU29515.1"/>
    <property type="molecule type" value="Genomic_DNA"/>
</dbReference>
<dbReference type="AlphaFoldDB" id="A0A6C0LHN0"/>
<protein>
    <submittedName>
        <fullName evidence="2">Uncharacterized protein</fullName>
    </submittedName>
</protein>
<feature type="transmembrane region" description="Helical" evidence="1">
    <location>
        <begin position="33"/>
        <end position="54"/>
    </location>
</feature>